<sequence length="66" mass="7028">RWLFVSTRLITSDDLLPVVIGPFGEVSVTDCVVAIFGVDADRSGIFDDDASTKGVVDFLVVGVKVV</sequence>
<keyword evidence="2" id="KW-1185">Reference proteome</keyword>
<proteinExistence type="predicted"/>
<feature type="non-terminal residue" evidence="1">
    <location>
        <position position="1"/>
    </location>
</feature>
<dbReference type="Proteomes" id="UP000270094">
    <property type="component" value="Unassembled WGS sequence"/>
</dbReference>
<dbReference type="EMBL" id="UYYB01146092">
    <property type="protein sequence ID" value="VDM85843.1"/>
    <property type="molecule type" value="Genomic_DNA"/>
</dbReference>
<evidence type="ECO:0000313" key="1">
    <source>
        <dbReference type="EMBL" id="VDM85843.1"/>
    </source>
</evidence>
<evidence type="ECO:0000313" key="2">
    <source>
        <dbReference type="Proteomes" id="UP000270094"/>
    </source>
</evidence>
<dbReference type="AlphaFoldDB" id="A0A3P7JXK5"/>
<name>A0A3P7JXK5_STRVU</name>
<accession>A0A3P7JXK5</accession>
<organism evidence="1 2">
    <name type="scientific">Strongylus vulgaris</name>
    <name type="common">Blood worm</name>
    <dbReference type="NCBI Taxonomy" id="40348"/>
    <lineage>
        <taxon>Eukaryota</taxon>
        <taxon>Metazoa</taxon>
        <taxon>Ecdysozoa</taxon>
        <taxon>Nematoda</taxon>
        <taxon>Chromadorea</taxon>
        <taxon>Rhabditida</taxon>
        <taxon>Rhabditina</taxon>
        <taxon>Rhabditomorpha</taxon>
        <taxon>Strongyloidea</taxon>
        <taxon>Strongylidae</taxon>
        <taxon>Strongylus</taxon>
    </lineage>
</organism>
<gene>
    <name evidence="1" type="ORF">SVUK_LOCUS20841</name>
</gene>
<protein>
    <submittedName>
        <fullName evidence="1">Uncharacterized protein</fullName>
    </submittedName>
</protein>
<reference evidence="1 2" key="1">
    <citation type="submission" date="2018-11" db="EMBL/GenBank/DDBJ databases">
        <authorList>
            <consortium name="Pathogen Informatics"/>
        </authorList>
    </citation>
    <scope>NUCLEOTIDE SEQUENCE [LARGE SCALE GENOMIC DNA]</scope>
</reference>